<protein>
    <submittedName>
        <fullName evidence="1">Uncharacterized protein</fullName>
    </submittedName>
</protein>
<dbReference type="EMBL" id="CM023488">
    <property type="protein sequence ID" value="KAH6923845.1"/>
    <property type="molecule type" value="Genomic_DNA"/>
</dbReference>
<accession>A0ACB7RMX2</accession>
<evidence type="ECO:0000313" key="1">
    <source>
        <dbReference type="EMBL" id="KAH6923845.1"/>
    </source>
</evidence>
<proteinExistence type="predicted"/>
<name>A0ACB7RMX2_HYAAI</name>
<dbReference type="Proteomes" id="UP000821845">
    <property type="component" value="Chromosome 8"/>
</dbReference>
<evidence type="ECO:0000313" key="2">
    <source>
        <dbReference type="Proteomes" id="UP000821845"/>
    </source>
</evidence>
<reference evidence="1" key="1">
    <citation type="submission" date="2020-05" db="EMBL/GenBank/DDBJ databases">
        <title>Large-scale comparative analyses of tick genomes elucidate their genetic diversity and vector capacities.</title>
        <authorList>
            <person name="Jia N."/>
            <person name="Wang J."/>
            <person name="Shi W."/>
            <person name="Du L."/>
            <person name="Sun Y."/>
            <person name="Zhan W."/>
            <person name="Jiang J."/>
            <person name="Wang Q."/>
            <person name="Zhang B."/>
            <person name="Ji P."/>
            <person name="Sakyi L.B."/>
            <person name="Cui X."/>
            <person name="Yuan T."/>
            <person name="Jiang B."/>
            <person name="Yang W."/>
            <person name="Lam T.T.-Y."/>
            <person name="Chang Q."/>
            <person name="Ding S."/>
            <person name="Wang X."/>
            <person name="Zhu J."/>
            <person name="Ruan X."/>
            <person name="Zhao L."/>
            <person name="Wei J."/>
            <person name="Que T."/>
            <person name="Du C."/>
            <person name="Cheng J."/>
            <person name="Dai P."/>
            <person name="Han X."/>
            <person name="Huang E."/>
            <person name="Gao Y."/>
            <person name="Liu J."/>
            <person name="Shao H."/>
            <person name="Ye R."/>
            <person name="Li L."/>
            <person name="Wei W."/>
            <person name="Wang X."/>
            <person name="Wang C."/>
            <person name="Yang T."/>
            <person name="Huo Q."/>
            <person name="Li W."/>
            <person name="Guo W."/>
            <person name="Chen H."/>
            <person name="Zhou L."/>
            <person name="Ni X."/>
            <person name="Tian J."/>
            <person name="Zhou Y."/>
            <person name="Sheng Y."/>
            <person name="Liu T."/>
            <person name="Pan Y."/>
            <person name="Xia L."/>
            <person name="Li J."/>
            <person name="Zhao F."/>
            <person name="Cao W."/>
        </authorList>
    </citation>
    <scope>NUCLEOTIDE SEQUENCE</scope>
    <source>
        <strain evidence="1">Hyas-2018</strain>
    </source>
</reference>
<sequence>MLVKKSRLLRRTELTLSRHGWKAMPVRVNVTHPRIEHKLDTHAPPGNHGGRLVTSATPSGHSSTVKAVQSDTFCTGQHPSKPAFYPSYITHVDVSPRTDFDTED</sequence>
<gene>
    <name evidence="1" type="ORF">HPB50_008134</name>
</gene>
<keyword evidence="2" id="KW-1185">Reference proteome</keyword>
<comment type="caution">
    <text evidence="1">The sequence shown here is derived from an EMBL/GenBank/DDBJ whole genome shotgun (WGS) entry which is preliminary data.</text>
</comment>
<organism evidence="1 2">
    <name type="scientific">Hyalomma asiaticum</name>
    <name type="common">Tick</name>
    <dbReference type="NCBI Taxonomy" id="266040"/>
    <lineage>
        <taxon>Eukaryota</taxon>
        <taxon>Metazoa</taxon>
        <taxon>Ecdysozoa</taxon>
        <taxon>Arthropoda</taxon>
        <taxon>Chelicerata</taxon>
        <taxon>Arachnida</taxon>
        <taxon>Acari</taxon>
        <taxon>Parasitiformes</taxon>
        <taxon>Ixodida</taxon>
        <taxon>Ixodoidea</taxon>
        <taxon>Ixodidae</taxon>
        <taxon>Hyalomminae</taxon>
        <taxon>Hyalomma</taxon>
    </lineage>
</organism>